<evidence type="ECO:0000256" key="2">
    <source>
        <dbReference type="ARBA" id="ARBA00022448"/>
    </source>
</evidence>
<dbReference type="GO" id="GO:0022857">
    <property type="term" value="F:transmembrane transporter activity"/>
    <property type="evidence" value="ECO:0007669"/>
    <property type="project" value="InterPro"/>
</dbReference>
<dbReference type="KEGG" id="lng:BSQ50_03320"/>
<dbReference type="PANTHER" id="PTHR43124:SF3">
    <property type="entry name" value="CHLORAMPHENICOL EFFLUX PUMP RV0191"/>
    <property type="match status" value="1"/>
</dbReference>
<gene>
    <name evidence="9" type="ORF">BSQ50_03320</name>
</gene>
<evidence type="ECO:0000256" key="7">
    <source>
        <dbReference type="SAM" id="Phobius"/>
    </source>
</evidence>
<proteinExistence type="predicted"/>
<evidence type="ECO:0000259" key="8">
    <source>
        <dbReference type="PROSITE" id="PS50850"/>
    </source>
</evidence>
<feature type="transmembrane region" description="Helical" evidence="7">
    <location>
        <begin position="330"/>
        <end position="356"/>
    </location>
</feature>
<dbReference type="InterPro" id="IPR020846">
    <property type="entry name" value="MFS_dom"/>
</dbReference>
<dbReference type="InterPro" id="IPR036259">
    <property type="entry name" value="MFS_trans_sf"/>
</dbReference>
<evidence type="ECO:0000256" key="3">
    <source>
        <dbReference type="ARBA" id="ARBA00022475"/>
    </source>
</evidence>
<keyword evidence="6 7" id="KW-0472">Membrane</keyword>
<dbReference type="InterPro" id="IPR011701">
    <property type="entry name" value="MFS"/>
</dbReference>
<dbReference type="Proteomes" id="UP000324497">
    <property type="component" value="Chromosome"/>
</dbReference>
<protein>
    <submittedName>
        <fullName evidence="9">MFS transporter</fullName>
    </submittedName>
</protein>
<feature type="transmembrane region" description="Helical" evidence="7">
    <location>
        <begin position="102"/>
        <end position="124"/>
    </location>
</feature>
<keyword evidence="4 7" id="KW-0812">Transmembrane</keyword>
<feature type="domain" description="Major facilitator superfamily (MFS) profile" evidence="8">
    <location>
        <begin position="7"/>
        <end position="389"/>
    </location>
</feature>
<evidence type="ECO:0000256" key="1">
    <source>
        <dbReference type="ARBA" id="ARBA00004651"/>
    </source>
</evidence>
<keyword evidence="3" id="KW-1003">Cell membrane</keyword>
<dbReference type="InterPro" id="IPR050189">
    <property type="entry name" value="MFS_Efflux_Transporters"/>
</dbReference>
<feature type="transmembrane region" description="Helical" evidence="7">
    <location>
        <begin position="362"/>
        <end position="381"/>
    </location>
</feature>
<feature type="transmembrane region" description="Helical" evidence="7">
    <location>
        <begin position="295"/>
        <end position="318"/>
    </location>
</feature>
<evidence type="ECO:0000256" key="6">
    <source>
        <dbReference type="ARBA" id="ARBA00023136"/>
    </source>
</evidence>
<name>A0A3S6QUD3_9LACO</name>
<dbReference type="PANTHER" id="PTHR43124">
    <property type="entry name" value="PURINE EFFLUX PUMP PBUE"/>
    <property type="match status" value="1"/>
</dbReference>
<dbReference type="Pfam" id="PF07690">
    <property type="entry name" value="MFS_1"/>
    <property type="match status" value="1"/>
</dbReference>
<feature type="transmembrane region" description="Helical" evidence="7">
    <location>
        <begin position="271"/>
        <end position="289"/>
    </location>
</feature>
<keyword evidence="5 7" id="KW-1133">Transmembrane helix</keyword>
<keyword evidence="2" id="KW-0813">Transport</keyword>
<accession>A0A3S6QUD3</accession>
<evidence type="ECO:0000256" key="4">
    <source>
        <dbReference type="ARBA" id="ARBA00022692"/>
    </source>
</evidence>
<feature type="transmembrane region" description="Helical" evidence="7">
    <location>
        <begin position="205"/>
        <end position="226"/>
    </location>
</feature>
<evidence type="ECO:0000313" key="9">
    <source>
        <dbReference type="EMBL" id="AUJ31673.1"/>
    </source>
</evidence>
<dbReference type="PROSITE" id="PS50850">
    <property type="entry name" value="MFS"/>
    <property type="match status" value="1"/>
</dbReference>
<dbReference type="Gene3D" id="1.20.1250.20">
    <property type="entry name" value="MFS general substrate transporter like domains"/>
    <property type="match status" value="1"/>
</dbReference>
<dbReference type="EMBL" id="CP018180">
    <property type="protein sequence ID" value="AUJ31673.1"/>
    <property type="molecule type" value="Genomic_DNA"/>
</dbReference>
<evidence type="ECO:0000313" key="10">
    <source>
        <dbReference type="Proteomes" id="UP000324497"/>
    </source>
</evidence>
<feature type="transmembrane region" description="Helical" evidence="7">
    <location>
        <begin position="131"/>
        <end position="150"/>
    </location>
</feature>
<comment type="subcellular location">
    <subcellularLocation>
        <location evidence="1">Cell membrane</location>
        <topology evidence="1">Multi-pass membrane protein</topology>
    </subcellularLocation>
</comment>
<feature type="transmembrane region" description="Helical" evidence="7">
    <location>
        <begin position="36"/>
        <end position="58"/>
    </location>
</feature>
<dbReference type="CDD" id="cd17324">
    <property type="entry name" value="MFS_NepI_like"/>
    <property type="match status" value="1"/>
</dbReference>
<dbReference type="RefSeq" id="WP_148126381.1">
    <property type="nucleotide sequence ID" value="NZ_CP018180.1"/>
</dbReference>
<feature type="transmembrane region" description="Helical" evidence="7">
    <location>
        <begin position="9"/>
        <end position="30"/>
    </location>
</feature>
<feature type="transmembrane region" description="Helical" evidence="7">
    <location>
        <begin position="70"/>
        <end position="96"/>
    </location>
</feature>
<organism evidence="9 10">
    <name type="scientific">Liquorilactobacillus nagelii</name>
    <dbReference type="NCBI Taxonomy" id="82688"/>
    <lineage>
        <taxon>Bacteria</taxon>
        <taxon>Bacillati</taxon>
        <taxon>Bacillota</taxon>
        <taxon>Bacilli</taxon>
        <taxon>Lactobacillales</taxon>
        <taxon>Lactobacillaceae</taxon>
        <taxon>Liquorilactobacillus</taxon>
    </lineage>
</organism>
<sequence length="401" mass="43509">MKTLRFQSFVLVSLSFILGFSEFIIVGIINDVAQQFSVSVAAVGLLVTLFAAVYAIATPLISLLIGKHRLYWSLVLLVTIFIAGNLLTALAGNYIVLAISRMLTAVVSGAIVSLAITFGSFLAPMEKRAGLIAWIFSGFSIAAVFGVPVGTWISSYTSWRNVFWLISLLGVVTLILAMKCLPAGLRQQQTRNFFSQLAIFGDRRIRLGVLLPMFNLAGIYVFYTYLQPLFAQALNFHSNTIAVLLFGYGFMSLLGNLYSGRMADENGLSKLTVVFLLQTILLVTLPVVLGSRWSAVPVIMFLGLTMYLVNSPTQLFFLEVAEKNFPQSMVLASSFNSIFANLGIAIGSAVGSLLYLHTGLVGIGPGGAFFAALALLVNLTLTRLRQSSAGYKKFSSKNKKV</sequence>
<dbReference type="SUPFAM" id="SSF103473">
    <property type="entry name" value="MFS general substrate transporter"/>
    <property type="match status" value="1"/>
</dbReference>
<keyword evidence="10" id="KW-1185">Reference proteome</keyword>
<feature type="transmembrane region" description="Helical" evidence="7">
    <location>
        <begin position="238"/>
        <end position="259"/>
    </location>
</feature>
<dbReference type="AlphaFoldDB" id="A0A3S6QUD3"/>
<reference evidence="9 10" key="1">
    <citation type="submission" date="2016-11" db="EMBL/GenBank/DDBJ databases">
        <title>Interaction between Lactobacillus species and yeast in water kefir.</title>
        <authorList>
            <person name="Behr J."/>
            <person name="Xu D."/>
            <person name="Vogel R.F."/>
        </authorList>
    </citation>
    <scope>NUCLEOTIDE SEQUENCE [LARGE SCALE GENOMIC DNA]</scope>
    <source>
        <strain evidence="9 10">TMW 1.1827</strain>
    </source>
</reference>
<evidence type="ECO:0000256" key="5">
    <source>
        <dbReference type="ARBA" id="ARBA00022989"/>
    </source>
</evidence>
<feature type="transmembrane region" description="Helical" evidence="7">
    <location>
        <begin position="162"/>
        <end position="185"/>
    </location>
</feature>
<dbReference type="GO" id="GO:0005886">
    <property type="term" value="C:plasma membrane"/>
    <property type="evidence" value="ECO:0007669"/>
    <property type="project" value="UniProtKB-SubCell"/>
</dbReference>